<feature type="non-terminal residue" evidence="1">
    <location>
        <position position="76"/>
    </location>
</feature>
<sequence length="76" mass="8475">KSVGDSICELLWSKITQAKNACCWVPRYGPRLLFVITASFVNGKVPPGRHHPSYLSKRPVVYINSCSEAMSNQHTV</sequence>
<keyword evidence="2" id="KW-1185">Reference proteome</keyword>
<dbReference type="Proteomes" id="UP001066276">
    <property type="component" value="Chromosome 4_2"/>
</dbReference>
<organism evidence="1 2">
    <name type="scientific">Pleurodeles waltl</name>
    <name type="common">Iberian ribbed newt</name>
    <dbReference type="NCBI Taxonomy" id="8319"/>
    <lineage>
        <taxon>Eukaryota</taxon>
        <taxon>Metazoa</taxon>
        <taxon>Chordata</taxon>
        <taxon>Craniata</taxon>
        <taxon>Vertebrata</taxon>
        <taxon>Euteleostomi</taxon>
        <taxon>Amphibia</taxon>
        <taxon>Batrachia</taxon>
        <taxon>Caudata</taxon>
        <taxon>Salamandroidea</taxon>
        <taxon>Salamandridae</taxon>
        <taxon>Pleurodelinae</taxon>
        <taxon>Pleurodeles</taxon>
    </lineage>
</organism>
<accession>A0AAV7SLN6</accession>
<protein>
    <submittedName>
        <fullName evidence="1">Uncharacterized protein</fullName>
    </submittedName>
</protein>
<comment type="caution">
    <text evidence="1">The sequence shown here is derived from an EMBL/GenBank/DDBJ whole genome shotgun (WGS) entry which is preliminary data.</text>
</comment>
<feature type="non-terminal residue" evidence="1">
    <location>
        <position position="1"/>
    </location>
</feature>
<proteinExistence type="predicted"/>
<evidence type="ECO:0000313" key="2">
    <source>
        <dbReference type="Proteomes" id="UP001066276"/>
    </source>
</evidence>
<evidence type="ECO:0000313" key="1">
    <source>
        <dbReference type="EMBL" id="KAJ1164940.1"/>
    </source>
</evidence>
<name>A0AAV7SLN6_PLEWA</name>
<dbReference type="EMBL" id="JANPWB010000008">
    <property type="protein sequence ID" value="KAJ1164940.1"/>
    <property type="molecule type" value="Genomic_DNA"/>
</dbReference>
<dbReference type="AlphaFoldDB" id="A0AAV7SLN6"/>
<reference evidence="1" key="1">
    <citation type="journal article" date="2022" name="bioRxiv">
        <title>Sequencing and chromosome-scale assembly of the giantPleurodeles waltlgenome.</title>
        <authorList>
            <person name="Brown T."/>
            <person name="Elewa A."/>
            <person name="Iarovenko S."/>
            <person name="Subramanian E."/>
            <person name="Araus A.J."/>
            <person name="Petzold A."/>
            <person name="Susuki M."/>
            <person name="Suzuki K.-i.T."/>
            <person name="Hayashi T."/>
            <person name="Toyoda A."/>
            <person name="Oliveira C."/>
            <person name="Osipova E."/>
            <person name="Leigh N.D."/>
            <person name="Simon A."/>
            <person name="Yun M.H."/>
        </authorList>
    </citation>
    <scope>NUCLEOTIDE SEQUENCE</scope>
    <source>
        <strain evidence="1">20211129_DDA</strain>
        <tissue evidence="1">Liver</tissue>
    </source>
</reference>
<gene>
    <name evidence="1" type="ORF">NDU88_005372</name>
</gene>